<gene>
    <name evidence="3" type="ORF">B5F15_01825</name>
    <name evidence="2" type="ORF">B5F17_07125</name>
</gene>
<dbReference type="EMBL" id="NFKK01000006">
    <property type="protein sequence ID" value="OUP53001.1"/>
    <property type="molecule type" value="Genomic_DNA"/>
</dbReference>
<comment type="caution">
    <text evidence="3">The sequence shown here is derived from an EMBL/GenBank/DDBJ whole genome shotgun (WGS) entry which is preliminary data.</text>
</comment>
<dbReference type="RefSeq" id="WP_087372372.1">
    <property type="nucleotide sequence ID" value="NZ_NFKK01000006.1"/>
</dbReference>
<dbReference type="Pfam" id="PF13420">
    <property type="entry name" value="Acetyltransf_4"/>
    <property type="match status" value="1"/>
</dbReference>
<dbReference type="STRING" id="501571.GCA_900143195_01520"/>
<dbReference type="Gene3D" id="3.40.630.30">
    <property type="match status" value="1"/>
</dbReference>
<reference evidence="4 5" key="1">
    <citation type="submission" date="2017-04" db="EMBL/GenBank/DDBJ databases">
        <title>Function of individual gut microbiota members based on whole genome sequencing of pure cultures obtained from chicken caecum.</title>
        <authorList>
            <person name="Medvecky M."/>
            <person name="Cejkova D."/>
            <person name="Polansky O."/>
            <person name="Karasova D."/>
            <person name="Kubasova T."/>
            <person name="Cizek A."/>
            <person name="Rychlik I."/>
        </authorList>
    </citation>
    <scope>NUCLEOTIDE SEQUENCE [LARGE SCALE GENOMIC DNA]</scope>
    <source>
        <strain evidence="4">An179</strain>
        <strain evidence="5">An180</strain>
    </source>
</reference>
<dbReference type="PROSITE" id="PS51186">
    <property type="entry name" value="GNAT"/>
    <property type="match status" value="1"/>
</dbReference>
<dbReference type="EMBL" id="NFKL01000002">
    <property type="protein sequence ID" value="OUP60469.1"/>
    <property type="molecule type" value="Genomic_DNA"/>
</dbReference>
<dbReference type="AlphaFoldDB" id="A0A1Y4LXV3"/>
<proteinExistence type="predicted"/>
<dbReference type="CDD" id="cd04301">
    <property type="entry name" value="NAT_SF"/>
    <property type="match status" value="1"/>
</dbReference>
<reference evidence="3" key="2">
    <citation type="journal article" date="2018" name="BMC Genomics">
        <title>Whole genome sequencing and function prediction of 133 gut anaerobes isolated from chicken caecum in pure cultures.</title>
        <authorList>
            <person name="Medvecky M."/>
            <person name="Cejkova D."/>
            <person name="Polansky O."/>
            <person name="Karasova D."/>
            <person name="Kubasova T."/>
            <person name="Cizek A."/>
            <person name="Rychlik I."/>
        </authorList>
    </citation>
    <scope>NUCLEOTIDE SEQUENCE</scope>
    <source>
        <strain evidence="3">An179</strain>
        <strain evidence="2">An180</strain>
    </source>
</reference>
<dbReference type="InterPro" id="IPR016181">
    <property type="entry name" value="Acyl_CoA_acyltransferase"/>
</dbReference>
<evidence type="ECO:0000313" key="3">
    <source>
        <dbReference type="EMBL" id="OUP60469.1"/>
    </source>
</evidence>
<organism evidence="3 4">
    <name type="scientific">Butyricicoccus pullicaecorum</name>
    <dbReference type="NCBI Taxonomy" id="501571"/>
    <lineage>
        <taxon>Bacteria</taxon>
        <taxon>Bacillati</taxon>
        <taxon>Bacillota</taxon>
        <taxon>Clostridia</taxon>
        <taxon>Eubacteriales</taxon>
        <taxon>Butyricicoccaceae</taxon>
        <taxon>Butyricicoccus</taxon>
    </lineage>
</organism>
<dbReference type="Proteomes" id="UP000195326">
    <property type="component" value="Unassembled WGS sequence"/>
</dbReference>
<dbReference type="Proteomes" id="UP000195897">
    <property type="component" value="Unassembled WGS sequence"/>
</dbReference>
<accession>A0A1Y4LXV3</accession>
<dbReference type="InterPro" id="IPR000182">
    <property type="entry name" value="GNAT_dom"/>
</dbReference>
<evidence type="ECO:0000259" key="1">
    <source>
        <dbReference type="PROSITE" id="PS51186"/>
    </source>
</evidence>
<evidence type="ECO:0000313" key="4">
    <source>
        <dbReference type="Proteomes" id="UP000195326"/>
    </source>
</evidence>
<dbReference type="PANTHER" id="PTHR43072">
    <property type="entry name" value="N-ACETYLTRANSFERASE"/>
    <property type="match status" value="1"/>
</dbReference>
<dbReference type="GO" id="GO:0016747">
    <property type="term" value="F:acyltransferase activity, transferring groups other than amino-acyl groups"/>
    <property type="evidence" value="ECO:0007669"/>
    <property type="project" value="InterPro"/>
</dbReference>
<dbReference type="SUPFAM" id="SSF55729">
    <property type="entry name" value="Acyl-CoA N-acyltransferases (Nat)"/>
    <property type="match status" value="1"/>
</dbReference>
<evidence type="ECO:0000313" key="5">
    <source>
        <dbReference type="Proteomes" id="UP000195897"/>
    </source>
</evidence>
<evidence type="ECO:0000313" key="2">
    <source>
        <dbReference type="EMBL" id="OUP53001.1"/>
    </source>
</evidence>
<keyword evidence="3" id="KW-0808">Transferase</keyword>
<protein>
    <submittedName>
        <fullName evidence="3">GNAT family N-acetyltransferase</fullName>
    </submittedName>
</protein>
<name>A0A1Y4LXV3_9FIRM</name>
<sequence>MTQNIRIRLATPADAPALLDVYAPYVRQTAITFEYDVPSVEEFTARIEQTLMRYPYLVAEVDGAVAGYAYASPFHARAAYGWDTELSIYLQPGLQRHRLGSRLYRVLIALLHAQNVVNAYACITSPGPSIAFHESLGFQKIGTFPRTGWKFECWHDVVWMELPLRQRVTTPETFIPFPELDQETVRHLLNDPV</sequence>
<feature type="domain" description="N-acetyltransferase" evidence="1">
    <location>
        <begin position="5"/>
        <end position="165"/>
    </location>
</feature>
<dbReference type="PANTHER" id="PTHR43072:SF8">
    <property type="entry name" value="ACYLTRANSFERASE FABY-RELATED"/>
    <property type="match status" value="1"/>
</dbReference>